<proteinExistence type="predicted"/>
<keyword evidence="3" id="KW-1185">Reference proteome</keyword>
<dbReference type="SUPFAM" id="SSF54593">
    <property type="entry name" value="Glyoxalase/Bleomycin resistance protein/Dihydroxybiphenyl dioxygenase"/>
    <property type="match status" value="1"/>
</dbReference>
<evidence type="ECO:0000313" key="2">
    <source>
        <dbReference type="EMBL" id="PTL59795.1"/>
    </source>
</evidence>
<evidence type="ECO:0000259" key="1">
    <source>
        <dbReference type="PROSITE" id="PS51819"/>
    </source>
</evidence>
<dbReference type="Proteomes" id="UP000240739">
    <property type="component" value="Unassembled WGS sequence"/>
</dbReference>
<evidence type="ECO:0000313" key="3">
    <source>
        <dbReference type="Proteomes" id="UP000240739"/>
    </source>
</evidence>
<accession>A0A2T4UKR0</accession>
<sequence>MIHHVGLEVPTASADAEVAFWALLGFREVTPPDPSLAERSRWVQSRDGSQIHLLTVAAPVVPVTGHVAVVAAAYDDTVAALRAAGHEAAPRREYWDAPRTQVRSPAGHLVELTARPPG</sequence>
<name>A0A2T4UKR0_9ACTN</name>
<dbReference type="OrthoDB" id="5243954at2"/>
<dbReference type="CDD" id="cd06587">
    <property type="entry name" value="VOC"/>
    <property type="match status" value="1"/>
</dbReference>
<feature type="domain" description="VOC" evidence="1">
    <location>
        <begin position="1"/>
        <end position="115"/>
    </location>
</feature>
<dbReference type="RefSeq" id="WP_107568439.1">
    <property type="nucleotide sequence ID" value="NZ_PYYB01000001.1"/>
</dbReference>
<dbReference type="AlphaFoldDB" id="A0A2T4UKR0"/>
<organism evidence="2 3">
    <name type="scientific">Paraconexibacter algicola</name>
    <dbReference type="NCBI Taxonomy" id="2133960"/>
    <lineage>
        <taxon>Bacteria</taxon>
        <taxon>Bacillati</taxon>
        <taxon>Actinomycetota</taxon>
        <taxon>Thermoleophilia</taxon>
        <taxon>Solirubrobacterales</taxon>
        <taxon>Paraconexibacteraceae</taxon>
        <taxon>Paraconexibacter</taxon>
    </lineage>
</organism>
<dbReference type="InterPro" id="IPR037523">
    <property type="entry name" value="VOC_core"/>
</dbReference>
<dbReference type="Gene3D" id="3.10.180.10">
    <property type="entry name" value="2,3-Dihydroxybiphenyl 1,2-Dioxygenase, domain 1"/>
    <property type="match status" value="1"/>
</dbReference>
<reference evidence="2 3" key="1">
    <citation type="submission" date="2018-03" db="EMBL/GenBank/DDBJ databases">
        <title>Aquarubrobacter algicola gen. nov., sp. nov., a novel actinobacterium isolated from shallow eutrophic lake during the end of cyanobacterial harmful algal blooms.</title>
        <authorList>
            <person name="Chun S.J."/>
        </authorList>
    </citation>
    <scope>NUCLEOTIDE SEQUENCE [LARGE SCALE GENOMIC DNA]</scope>
    <source>
        <strain evidence="2 3">Seoho-28</strain>
    </source>
</reference>
<protein>
    <recommendedName>
        <fullName evidence="1">VOC domain-containing protein</fullName>
    </recommendedName>
</protein>
<dbReference type="PROSITE" id="PS51819">
    <property type="entry name" value="VOC"/>
    <property type="match status" value="1"/>
</dbReference>
<gene>
    <name evidence="2" type="ORF">C7Y72_09105</name>
</gene>
<comment type="caution">
    <text evidence="2">The sequence shown here is derived from an EMBL/GenBank/DDBJ whole genome shotgun (WGS) entry which is preliminary data.</text>
</comment>
<dbReference type="EMBL" id="PYYB01000001">
    <property type="protein sequence ID" value="PTL59795.1"/>
    <property type="molecule type" value="Genomic_DNA"/>
</dbReference>
<dbReference type="InterPro" id="IPR029068">
    <property type="entry name" value="Glyas_Bleomycin-R_OHBP_Dase"/>
</dbReference>